<evidence type="ECO:0000256" key="10">
    <source>
        <dbReference type="RuleBase" id="RU004387"/>
    </source>
</evidence>
<proteinExistence type="inferred from homology"/>
<dbReference type="OrthoDB" id="5288740at2"/>
<sequence>MDTKTREWAANFAQFIVDSPSCYHAAASVAKRLDAAGFRRQEESETWDATPGGHYIVRDGAVLAYWIPQGATPKTPFRVVGVHTDSPGLKLKPHPDATTPEGFKHLGVEVYGGPLFNSWLDRDLELAGRVTTRDGRVLLARTGAIMRVPQLAIHLDRTVNNEGLKLSAQKHLHPIWGINSEGDFLSFLADKLGLDNASEIVGYDLITVDAQAPNFLGAQGELMAGGRMDNLVGTYAGLVAMEELVANGGPTDGAICVLAAFDHEEVGSSTCAGAAGPILEDVLRRTHDALGGTEETFRAVISLSNCMSSDVGHSVHPNYSERHDPDNRPVLGGGPMLKVNAQQRYTTDALGESIWEKALVDAGLKGQVFVSNNDMPCGSTIGPITATRLGLLTFDVGIAILSMHSARELCHVQDLLDLSAVMGTYWHGAAYNGKH</sequence>
<dbReference type="PANTHER" id="PTHR28570:SF3">
    <property type="entry name" value="ASPARTYL AMINOPEPTIDASE"/>
    <property type="match status" value="1"/>
</dbReference>
<accession>A0A1Q5PL00</accession>
<dbReference type="EMBL" id="MQSV01000004">
    <property type="protein sequence ID" value="OKL47313.1"/>
    <property type="molecule type" value="Genomic_DNA"/>
</dbReference>
<keyword evidence="6 9" id="KW-0378">Hydrolase</keyword>
<organism evidence="11 12">
    <name type="scientific">Boudabousia liubingyangii</name>
    <dbReference type="NCBI Taxonomy" id="1921764"/>
    <lineage>
        <taxon>Bacteria</taxon>
        <taxon>Bacillati</taxon>
        <taxon>Actinomycetota</taxon>
        <taxon>Actinomycetes</taxon>
        <taxon>Actinomycetales</taxon>
        <taxon>Actinomycetaceae</taxon>
        <taxon>Boudabousia</taxon>
    </lineage>
</organism>
<dbReference type="InterPro" id="IPR001948">
    <property type="entry name" value="Peptidase_M18"/>
</dbReference>
<dbReference type="GO" id="GO:0008270">
    <property type="term" value="F:zinc ion binding"/>
    <property type="evidence" value="ECO:0007669"/>
    <property type="project" value="InterPro"/>
</dbReference>
<evidence type="ECO:0000256" key="2">
    <source>
        <dbReference type="ARBA" id="ARBA00008290"/>
    </source>
</evidence>
<keyword evidence="7 9" id="KW-0862">Zinc</keyword>
<dbReference type="GO" id="GO:0008237">
    <property type="term" value="F:metallopeptidase activity"/>
    <property type="evidence" value="ECO:0007669"/>
    <property type="project" value="UniProtKB-KW"/>
</dbReference>
<comment type="similarity">
    <text evidence="2 9">Belongs to the peptidase M18 family.</text>
</comment>
<dbReference type="NCBIfam" id="NF002759">
    <property type="entry name" value="PRK02813.1"/>
    <property type="match status" value="1"/>
</dbReference>
<evidence type="ECO:0000256" key="7">
    <source>
        <dbReference type="ARBA" id="ARBA00022833"/>
    </source>
</evidence>
<dbReference type="GO" id="GO:0004177">
    <property type="term" value="F:aminopeptidase activity"/>
    <property type="evidence" value="ECO:0007669"/>
    <property type="project" value="UniProtKB-KW"/>
</dbReference>
<evidence type="ECO:0000256" key="8">
    <source>
        <dbReference type="ARBA" id="ARBA00023049"/>
    </source>
</evidence>
<keyword evidence="5 9" id="KW-0479">Metal-binding</keyword>
<reference evidence="11 12" key="1">
    <citation type="submission" date="2016-11" db="EMBL/GenBank/DDBJ databases">
        <title>Actinomyces gypaetusis sp. nov. isolated from the vulture Gypaetus barbatus in Qinghai Tibet Plateau China.</title>
        <authorList>
            <person name="Meng X."/>
        </authorList>
    </citation>
    <scope>NUCLEOTIDE SEQUENCE [LARGE SCALE GENOMIC DNA]</scope>
    <source>
        <strain evidence="11 12">VUL4_2</strain>
    </source>
</reference>
<dbReference type="Pfam" id="PF02127">
    <property type="entry name" value="Peptidase_M18"/>
    <property type="match status" value="1"/>
</dbReference>
<dbReference type="SUPFAM" id="SSF101821">
    <property type="entry name" value="Aminopeptidase/glucanase lid domain"/>
    <property type="match status" value="1"/>
</dbReference>
<keyword evidence="8 9" id="KW-0482">Metalloprotease</keyword>
<gene>
    <name evidence="11" type="ORF">BSR29_06790</name>
</gene>
<dbReference type="PRINTS" id="PR00932">
    <property type="entry name" value="AMINO1PTASE"/>
</dbReference>
<dbReference type="GO" id="GO:0006508">
    <property type="term" value="P:proteolysis"/>
    <property type="evidence" value="ECO:0007669"/>
    <property type="project" value="UniProtKB-KW"/>
</dbReference>
<dbReference type="RefSeq" id="WP_073709545.1">
    <property type="nucleotide sequence ID" value="NZ_MQSV01000004.1"/>
</dbReference>
<dbReference type="Proteomes" id="UP000186785">
    <property type="component" value="Unassembled WGS sequence"/>
</dbReference>
<keyword evidence="3 9" id="KW-0031">Aminopeptidase</keyword>
<protein>
    <recommendedName>
        <fullName evidence="10">M18 family aminopeptidase</fullName>
        <ecNumber evidence="10">3.4.11.-</ecNumber>
    </recommendedName>
</protein>
<evidence type="ECO:0000256" key="6">
    <source>
        <dbReference type="ARBA" id="ARBA00022801"/>
    </source>
</evidence>
<evidence type="ECO:0000256" key="1">
    <source>
        <dbReference type="ARBA" id="ARBA00001947"/>
    </source>
</evidence>
<dbReference type="SUPFAM" id="SSF53187">
    <property type="entry name" value="Zn-dependent exopeptidases"/>
    <property type="match status" value="1"/>
</dbReference>
<name>A0A1Q5PL00_9ACTO</name>
<evidence type="ECO:0000313" key="11">
    <source>
        <dbReference type="EMBL" id="OKL47313.1"/>
    </source>
</evidence>
<dbReference type="GO" id="GO:0005737">
    <property type="term" value="C:cytoplasm"/>
    <property type="evidence" value="ECO:0007669"/>
    <property type="project" value="UniProtKB-ARBA"/>
</dbReference>
<keyword evidence="4 9" id="KW-0645">Protease</keyword>
<dbReference type="EC" id="3.4.11.-" evidence="10"/>
<dbReference type="PANTHER" id="PTHR28570">
    <property type="entry name" value="ASPARTYL AMINOPEPTIDASE"/>
    <property type="match status" value="1"/>
</dbReference>
<evidence type="ECO:0000256" key="4">
    <source>
        <dbReference type="ARBA" id="ARBA00022670"/>
    </source>
</evidence>
<dbReference type="Gene3D" id="3.40.630.10">
    <property type="entry name" value="Zn peptidases"/>
    <property type="match status" value="1"/>
</dbReference>
<evidence type="ECO:0000313" key="12">
    <source>
        <dbReference type="Proteomes" id="UP000186785"/>
    </source>
</evidence>
<evidence type="ECO:0000256" key="5">
    <source>
        <dbReference type="ARBA" id="ARBA00022723"/>
    </source>
</evidence>
<dbReference type="InterPro" id="IPR023358">
    <property type="entry name" value="Peptidase_M18_dom2"/>
</dbReference>
<comment type="caution">
    <text evidence="11">The sequence shown here is derived from an EMBL/GenBank/DDBJ whole genome shotgun (WGS) entry which is preliminary data.</text>
</comment>
<comment type="cofactor">
    <cofactor evidence="1 10">
        <name>Zn(2+)</name>
        <dbReference type="ChEBI" id="CHEBI:29105"/>
    </cofactor>
</comment>
<dbReference type="Gene3D" id="2.30.250.10">
    <property type="entry name" value="Aminopeptidase i, Domain 2"/>
    <property type="match status" value="1"/>
</dbReference>
<dbReference type="AlphaFoldDB" id="A0A1Q5PL00"/>
<evidence type="ECO:0000256" key="9">
    <source>
        <dbReference type="RuleBase" id="RU004386"/>
    </source>
</evidence>
<evidence type="ECO:0000256" key="3">
    <source>
        <dbReference type="ARBA" id="ARBA00022438"/>
    </source>
</evidence>
<keyword evidence="12" id="KW-1185">Reference proteome</keyword>